<evidence type="ECO:0000313" key="2">
    <source>
        <dbReference type="EMBL" id="BAM07629.1"/>
    </source>
</evidence>
<accession>I0IQT0</accession>
<dbReference type="OrthoDB" id="529907at2"/>
<sequence>MDFSEQSGSGEEVHNRRVGPAELKDPRFVDLSTGLWPELLSRFISGLPSIESRINALGPSLVREVTEPTHSFHAGIVSPQAGGLLGLIGGYCVLDEVEIHTFFLHPDWRNKGIGSSMFRRFLSGCHLSGISSVYLEVRSRSPAKQLYFRLGFRQSGIRKGYYGPEWSVDEQSDDAIVMVYTTGEMNDRPNMGERLMELLTVGLAGL</sequence>
<feature type="domain" description="N-acetyltransferase" evidence="1">
    <location>
        <begin position="26"/>
        <end position="183"/>
    </location>
</feature>
<dbReference type="PROSITE" id="PS51186">
    <property type="entry name" value="GNAT"/>
    <property type="match status" value="1"/>
</dbReference>
<dbReference type="SUPFAM" id="SSF55729">
    <property type="entry name" value="Acyl-CoA N-acyltransferases (Nat)"/>
    <property type="match status" value="1"/>
</dbReference>
<dbReference type="Gene3D" id="3.40.630.30">
    <property type="match status" value="1"/>
</dbReference>
<dbReference type="RefSeq" id="WP_014450113.1">
    <property type="nucleotide sequence ID" value="NC_017094.1"/>
</dbReference>
<reference evidence="2 3" key="1">
    <citation type="journal article" date="2012" name="J. Bacteriol.">
        <title>Complete Genome Sequence of Leptospirillum ferrooxidans Strain C2-3, Isolated from a Fresh Volcanic Ash Deposit on the Island of Miyake, Japan.</title>
        <authorList>
            <person name="Fujimura R."/>
            <person name="Sato Y."/>
            <person name="Nishizawa T."/>
            <person name="Oshima K."/>
            <person name="Kim S.-W."/>
            <person name="Hattori M."/>
            <person name="Kamijo T."/>
            <person name="Ohta H."/>
        </authorList>
    </citation>
    <scope>NUCLEOTIDE SEQUENCE [LARGE SCALE GENOMIC DNA]</scope>
    <source>
        <strain evidence="2 3">C2-3</strain>
    </source>
</reference>
<name>I0IQT0_LEPFC</name>
<dbReference type="InterPro" id="IPR000182">
    <property type="entry name" value="GNAT_dom"/>
</dbReference>
<dbReference type="HOGENOM" id="CLU_1330571_0_0_0"/>
<dbReference type="AlphaFoldDB" id="I0IQT0"/>
<evidence type="ECO:0000313" key="3">
    <source>
        <dbReference type="Proteomes" id="UP000007382"/>
    </source>
</evidence>
<reference evidence="3" key="2">
    <citation type="submission" date="2012-03" db="EMBL/GenBank/DDBJ databases">
        <title>The complete genome sequence of the pioneer microbe on fresh volcanic deposit, Leptospirillum ferrooxidans strain C2-3.</title>
        <authorList>
            <person name="Fujimura R."/>
            <person name="Sato Y."/>
            <person name="Nishizawa T."/>
            <person name="Nanba K."/>
            <person name="Oshima K."/>
            <person name="Hattori M."/>
            <person name="Kamijo T."/>
            <person name="Ohta H."/>
        </authorList>
    </citation>
    <scope>NUCLEOTIDE SEQUENCE [LARGE SCALE GENOMIC DNA]</scope>
    <source>
        <strain evidence="3">C2-3</strain>
    </source>
</reference>
<dbReference type="Pfam" id="PF13673">
    <property type="entry name" value="Acetyltransf_10"/>
    <property type="match status" value="1"/>
</dbReference>
<dbReference type="GO" id="GO:0016747">
    <property type="term" value="F:acyltransferase activity, transferring groups other than amino-acyl groups"/>
    <property type="evidence" value="ECO:0007669"/>
    <property type="project" value="InterPro"/>
</dbReference>
<proteinExistence type="predicted"/>
<dbReference type="KEGG" id="lfc:LFE_1952"/>
<dbReference type="eggNOG" id="COG0456">
    <property type="taxonomic scope" value="Bacteria"/>
</dbReference>
<dbReference type="STRING" id="1162668.LFE_1952"/>
<dbReference type="CDD" id="cd04301">
    <property type="entry name" value="NAT_SF"/>
    <property type="match status" value="1"/>
</dbReference>
<protein>
    <recommendedName>
        <fullName evidence="1">N-acetyltransferase domain-containing protein</fullName>
    </recommendedName>
</protein>
<dbReference type="EMBL" id="AP012342">
    <property type="protein sequence ID" value="BAM07629.1"/>
    <property type="molecule type" value="Genomic_DNA"/>
</dbReference>
<evidence type="ECO:0000259" key="1">
    <source>
        <dbReference type="PROSITE" id="PS51186"/>
    </source>
</evidence>
<gene>
    <name evidence="2" type="ordered locus">LFE_1952</name>
</gene>
<dbReference type="PATRIC" id="fig|1162668.3.peg.2317"/>
<dbReference type="Proteomes" id="UP000007382">
    <property type="component" value="Chromosome"/>
</dbReference>
<keyword evidence="3" id="KW-1185">Reference proteome</keyword>
<dbReference type="InterPro" id="IPR016181">
    <property type="entry name" value="Acyl_CoA_acyltransferase"/>
</dbReference>
<organism evidence="2 3">
    <name type="scientific">Leptospirillum ferrooxidans (strain C2-3)</name>
    <dbReference type="NCBI Taxonomy" id="1162668"/>
    <lineage>
        <taxon>Bacteria</taxon>
        <taxon>Pseudomonadati</taxon>
        <taxon>Nitrospirota</taxon>
        <taxon>Nitrospiria</taxon>
        <taxon>Nitrospirales</taxon>
        <taxon>Nitrospiraceae</taxon>
        <taxon>Leptospirillum</taxon>
    </lineage>
</organism>